<organism evidence="1 2">
    <name type="scientific">Candidatus Accumulibacter appositus</name>
    <dbReference type="NCBI Taxonomy" id="1454003"/>
    <lineage>
        <taxon>Bacteria</taxon>
        <taxon>Pseudomonadati</taxon>
        <taxon>Pseudomonadota</taxon>
        <taxon>Betaproteobacteria</taxon>
        <taxon>Candidatus Accumulibacter</taxon>
    </lineage>
</organism>
<dbReference type="PATRIC" id="fig|1454003.3.peg.2799"/>
<dbReference type="STRING" id="1454003.AW10_02744"/>
<name>A0A011N8G4_9PROT</name>
<evidence type="ECO:0000313" key="1">
    <source>
        <dbReference type="EMBL" id="EXI78873.1"/>
    </source>
</evidence>
<dbReference type="InterPro" id="IPR025859">
    <property type="entry name" value="AurF/CmlI"/>
</dbReference>
<reference evidence="1 2" key="1">
    <citation type="submission" date="2014-02" db="EMBL/GenBank/DDBJ databases">
        <title>Expanding our view of genomic diversity in Candidatus Accumulibacter clades.</title>
        <authorList>
            <person name="Skennerton C.T."/>
            <person name="Barr J.J."/>
            <person name="Slater F.R."/>
            <person name="Bond P.L."/>
            <person name="Tyson G.W."/>
        </authorList>
    </citation>
    <scope>NUCLEOTIDE SEQUENCE [LARGE SCALE GENOMIC DNA]</scope>
    <source>
        <strain evidence="2">BA-92</strain>
    </source>
</reference>
<dbReference type="EMBL" id="JEMX01000063">
    <property type="protein sequence ID" value="EXI78873.1"/>
    <property type="molecule type" value="Genomic_DNA"/>
</dbReference>
<dbReference type="Proteomes" id="UP000021816">
    <property type="component" value="Unassembled WGS sequence"/>
</dbReference>
<dbReference type="SUPFAM" id="SSF47240">
    <property type="entry name" value="Ferritin-like"/>
    <property type="match status" value="1"/>
</dbReference>
<accession>A0A011N8G4</accession>
<protein>
    <submittedName>
        <fullName evidence="1">p-aminobenzoate N-oxygenase AurF</fullName>
    </submittedName>
</protein>
<gene>
    <name evidence="1" type="ORF">AW10_02744</name>
</gene>
<dbReference type="Pfam" id="PF11583">
    <property type="entry name" value="AurF"/>
    <property type="match status" value="1"/>
</dbReference>
<dbReference type="AlphaFoldDB" id="A0A011N8G4"/>
<dbReference type="InterPro" id="IPR009078">
    <property type="entry name" value="Ferritin-like_SF"/>
</dbReference>
<comment type="caution">
    <text evidence="1">The sequence shown here is derived from an EMBL/GenBank/DDBJ whole genome shotgun (WGS) entry which is preliminary data.</text>
</comment>
<evidence type="ECO:0000313" key="2">
    <source>
        <dbReference type="Proteomes" id="UP000021816"/>
    </source>
</evidence>
<dbReference type="Gene3D" id="1.10.620.20">
    <property type="entry name" value="Ribonucleotide Reductase, subunit A"/>
    <property type="match status" value="1"/>
</dbReference>
<dbReference type="InterPro" id="IPR012348">
    <property type="entry name" value="RNR-like"/>
</dbReference>
<sequence>MTTPTRVSIPDHELDGFAEKLVRASERVDWVPFSRLAFPERLEPDRPLMSAEVSSLSDHPAFLALNAEARWRFGLLETVSFFSLNIHGEQSLVAELVTRLYRGRFGSGSPAVSRYLQHFIHEENSHTYMLAEFCNRYYGRVMPEVVSRFETPSLSRAGTDLLFFARVYVLETLLDLVNRACMQDETLDPTVRAVHRAHHVDEARHMAFDRAIISSLALEMRDALQFDELDTVERLVSGYARYAFSLLANPRVYREAGIADPLRVMKEIQASPRWRALETRWWHPVETFFHKVGVFRAPEAVPE</sequence>
<proteinExistence type="predicted"/>
<dbReference type="GO" id="GO:0016491">
    <property type="term" value="F:oxidoreductase activity"/>
    <property type="evidence" value="ECO:0007669"/>
    <property type="project" value="InterPro"/>
</dbReference>